<accession>A0A0R1LX93</accession>
<dbReference type="OrthoDB" id="2321256at2"/>
<dbReference type="PATRIC" id="fig|1423776.4.peg.1775"/>
<organism evidence="1 2">
    <name type="scientific">Secundilactobacillus odoratitofui DSM 19909 = JCM 15043</name>
    <dbReference type="NCBI Taxonomy" id="1423776"/>
    <lineage>
        <taxon>Bacteria</taxon>
        <taxon>Bacillati</taxon>
        <taxon>Bacillota</taxon>
        <taxon>Bacilli</taxon>
        <taxon>Lactobacillales</taxon>
        <taxon>Lactobacillaceae</taxon>
        <taxon>Secundilactobacillus</taxon>
    </lineage>
</organism>
<gene>
    <name evidence="1" type="ORF">FD04_GL001750</name>
</gene>
<dbReference type="Proteomes" id="UP000051160">
    <property type="component" value="Unassembled WGS sequence"/>
</dbReference>
<evidence type="ECO:0000313" key="1">
    <source>
        <dbReference type="EMBL" id="KRK96898.1"/>
    </source>
</evidence>
<comment type="caution">
    <text evidence="1">The sequence shown here is derived from an EMBL/GenBank/DDBJ whole genome shotgun (WGS) entry which is preliminary data.</text>
</comment>
<dbReference type="EMBL" id="AZEE01000030">
    <property type="protein sequence ID" value="KRK96898.1"/>
    <property type="molecule type" value="Genomic_DNA"/>
</dbReference>
<name>A0A0R1LX93_9LACO</name>
<dbReference type="STRING" id="1423776.FD04_GL001750"/>
<dbReference type="RefSeq" id="WP_056948689.1">
    <property type="nucleotide sequence ID" value="NZ_AZEE01000030.1"/>
</dbReference>
<dbReference type="AlphaFoldDB" id="A0A0R1LX93"/>
<proteinExistence type="predicted"/>
<evidence type="ECO:0000313" key="2">
    <source>
        <dbReference type="Proteomes" id="UP000051160"/>
    </source>
</evidence>
<protein>
    <submittedName>
        <fullName evidence="1">Uncharacterized protein</fullName>
    </submittedName>
</protein>
<keyword evidence="2" id="KW-1185">Reference proteome</keyword>
<sequence>MSEIRAQLINSDQAHALLKEQHTQANESFPELTLTGQYILPDYRLTRKREAFKIRKHIFLKKHYKSYVAFDSENGQTLWMHNFSSLTQALFWLQTGLKPGDTDSQFTFKDWQDNHADEIEEFKDQLRDLHKARLAKKKALEAKQAAHRPKKKATK</sequence>
<reference evidence="1 2" key="1">
    <citation type="journal article" date="2015" name="Genome Announc.">
        <title>Expanding the biotechnology potential of lactobacilli through comparative genomics of 213 strains and associated genera.</title>
        <authorList>
            <person name="Sun Z."/>
            <person name="Harris H.M."/>
            <person name="McCann A."/>
            <person name="Guo C."/>
            <person name="Argimon S."/>
            <person name="Zhang W."/>
            <person name="Yang X."/>
            <person name="Jeffery I.B."/>
            <person name="Cooney J.C."/>
            <person name="Kagawa T.F."/>
            <person name="Liu W."/>
            <person name="Song Y."/>
            <person name="Salvetti E."/>
            <person name="Wrobel A."/>
            <person name="Rasinkangas P."/>
            <person name="Parkhill J."/>
            <person name="Rea M.C."/>
            <person name="O'Sullivan O."/>
            <person name="Ritari J."/>
            <person name="Douillard F.P."/>
            <person name="Paul Ross R."/>
            <person name="Yang R."/>
            <person name="Briner A.E."/>
            <person name="Felis G.E."/>
            <person name="de Vos W.M."/>
            <person name="Barrangou R."/>
            <person name="Klaenhammer T.R."/>
            <person name="Caufield P.W."/>
            <person name="Cui Y."/>
            <person name="Zhang H."/>
            <person name="O'Toole P.W."/>
        </authorList>
    </citation>
    <scope>NUCLEOTIDE SEQUENCE [LARGE SCALE GENOMIC DNA]</scope>
    <source>
        <strain evidence="1 2">DSM 19909</strain>
    </source>
</reference>